<dbReference type="SUPFAM" id="SSF50494">
    <property type="entry name" value="Trypsin-like serine proteases"/>
    <property type="match status" value="1"/>
</dbReference>
<dbReference type="AlphaFoldDB" id="A0A482W4N2"/>
<dbReference type="InterPro" id="IPR043504">
    <property type="entry name" value="Peptidase_S1_PA_chymotrypsin"/>
</dbReference>
<sequence length="223" mass="25568">RSTERFLCSGTILNRRWILTKAKPIAYLRVADYWFIVEGQFALPVDDSSLTKYDVSWVLHDNYIEEENVAQNLALARSALEITFEVTSVILGAPDGHSFTNCRLVLWNWESDDSQSGVVTKTKIPVRFPVRHLCRGAHSGPERHFSCIQRDLRRPPYEFFKPCAINLGAPIVCDLHLLWGVFLGNMEESQCKGDKFQGETKENDKIQILLNHTSSTYLQQEKH</sequence>
<comment type="caution">
    <text evidence="1">The sequence shown here is derived from an EMBL/GenBank/DDBJ whole genome shotgun (WGS) entry which is preliminary data.</text>
</comment>
<dbReference type="OrthoDB" id="6750579at2759"/>
<dbReference type="Proteomes" id="UP000292052">
    <property type="component" value="Unassembled WGS sequence"/>
</dbReference>
<dbReference type="InterPro" id="IPR009003">
    <property type="entry name" value="Peptidase_S1_PA"/>
</dbReference>
<keyword evidence="2" id="KW-1185">Reference proteome</keyword>
<reference evidence="1 2" key="1">
    <citation type="submission" date="2017-03" db="EMBL/GenBank/DDBJ databases">
        <title>Genome of the blue death feigning beetle - Asbolus verrucosus.</title>
        <authorList>
            <person name="Rider S.D."/>
        </authorList>
    </citation>
    <scope>NUCLEOTIDE SEQUENCE [LARGE SCALE GENOMIC DNA]</scope>
    <source>
        <strain evidence="1">Butters</strain>
        <tissue evidence="1">Head and leg muscle</tissue>
    </source>
</reference>
<protein>
    <submittedName>
        <fullName evidence="1">Trypsin domain containing protein</fullName>
    </submittedName>
</protein>
<dbReference type="Gene3D" id="2.40.10.10">
    <property type="entry name" value="Trypsin-like serine proteases"/>
    <property type="match status" value="1"/>
</dbReference>
<dbReference type="EMBL" id="QDEB01029628">
    <property type="protein sequence ID" value="RZC40026.1"/>
    <property type="molecule type" value="Genomic_DNA"/>
</dbReference>
<proteinExistence type="predicted"/>
<feature type="non-terminal residue" evidence="1">
    <location>
        <position position="223"/>
    </location>
</feature>
<feature type="non-terminal residue" evidence="1">
    <location>
        <position position="1"/>
    </location>
</feature>
<organism evidence="1 2">
    <name type="scientific">Asbolus verrucosus</name>
    <name type="common">Desert ironclad beetle</name>
    <dbReference type="NCBI Taxonomy" id="1661398"/>
    <lineage>
        <taxon>Eukaryota</taxon>
        <taxon>Metazoa</taxon>
        <taxon>Ecdysozoa</taxon>
        <taxon>Arthropoda</taxon>
        <taxon>Hexapoda</taxon>
        <taxon>Insecta</taxon>
        <taxon>Pterygota</taxon>
        <taxon>Neoptera</taxon>
        <taxon>Endopterygota</taxon>
        <taxon>Coleoptera</taxon>
        <taxon>Polyphaga</taxon>
        <taxon>Cucujiformia</taxon>
        <taxon>Tenebrionidae</taxon>
        <taxon>Pimeliinae</taxon>
        <taxon>Asbolus</taxon>
    </lineage>
</organism>
<accession>A0A482W4N2</accession>
<name>A0A482W4N2_ASBVE</name>
<evidence type="ECO:0000313" key="1">
    <source>
        <dbReference type="EMBL" id="RZC40026.1"/>
    </source>
</evidence>
<gene>
    <name evidence="1" type="ORF">BDFB_009200</name>
</gene>
<dbReference type="STRING" id="1661398.A0A482W4N2"/>
<evidence type="ECO:0000313" key="2">
    <source>
        <dbReference type="Proteomes" id="UP000292052"/>
    </source>
</evidence>